<evidence type="ECO:0000256" key="2">
    <source>
        <dbReference type="SAM" id="Phobius"/>
    </source>
</evidence>
<evidence type="ECO:0000256" key="1">
    <source>
        <dbReference type="SAM" id="MobiDB-lite"/>
    </source>
</evidence>
<keyword evidence="2" id="KW-0472">Membrane</keyword>
<sequence>MSRSQPADRAPSRSARQPVTAHRLFPALVALWLAALFGLGSFAVPSSLFERALTAANVASVVPAAAPPLGLTARLLIAMAMAAGGLIVGVFVGLRLRPRSEPVVRRRTASASFHDVPEVVEDEAFESNEPPAVRAFDAHPDAPPRKPFDLSEALAFEPPYAEAAEAEADEVLDVAGNPEPWMAEHPAPSADHDILEADWTEIEPFEAVDQTEDAPVEADVPEWSEVAETAEPLDHAPEVAPEPVSQPVLEAEEPAAQIAPEPIGHRASVFAMPPVTPRPVAPALAVAPLESLGLVQLIERLALAIEGDRRKGPHAHAMAVAPAPVAPIQVTAPVPLVDETPPEPVAERQVFVSPDPAPAEAAAQTVVEAPQVFEEQVSEEPSAAVTEDASGPVQPPAQPASTMRPPRLFGAPEHGPRDPGESDRETTMVRQPAAMRALEPDWDEAGESAEADVVVPRFLSVPPVNAAPSSHASSVTPLDRPPFVSSLATRSSAAPRQEFIVAPAPADEAEARPVVVFPGQGVRTAGEDEAHVAAQAPTDPSGAEETERALRAALATLQRMTARG</sequence>
<keyword evidence="4" id="KW-1185">Reference proteome</keyword>
<organism evidence="3 4">
    <name type="scientific">Novosphingobium olei</name>
    <dbReference type="NCBI Taxonomy" id="2728851"/>
    <lineage>
        <taxon>Bacteria</taxon>
        <taxon>Pseudomonadati</taxon>
        <taxon>Pseudomonadota</taxon>
        <taxon>Alphaproteobacteria</taxon>
        <taxon>Sphingomonadales</taxon>
        <taxon>Sphingomonadaceae</taxon>
        <taxon>Novosphingobium</taxon>
    </lineage>
</organism>
<dbReference type="EMBL" id="JABBGM010000009">
    <property type="protein sequence ID" value="NML95361.1"/>
    <property type="molecule type" value="Genomic_DNA"/>
</dbReference>
<protein>
    <submittedName>
        <fullName evidence="3">Uncharacterized protein</fullName>
    </submittedName>
</protein>
<feature type="region of interest" description="Disordered" evidence="1">
    <location>
        <begin position="526"/>
        <end position="545"/>
    </location>
</feature>
<evidence type="ECO:0000313" key="4">
    <source>
        <dbReference type="Proteomes" id="UP000583556"/>
    </source>
</evidence>
<accession>A0A7Y0GAK8</accession>
<proteinExistence type="predicted"/>
<comment type="caution">
    <text evidence="3">The sequence shown here is derived from an EMBL/GenBank/DDBJ whole genome shotgun (WGS) entry which is preliminary data.</text>
</comment>
<feature type="region of interest" description="Disordered" evidence="1">
    <location>
        <begin position="373"/>
        <end position="429"/>
    </location>
</feature>
<dbReference type="RefSeq" id="WP_169494568.1">
    <property type="nucleotide sequence ID" value="NZ_JABBGM010000009.1"/>
</dbReference>
<reference evidence="3 4" key="1">
    <citation type="submission" date="2020-04" db="EMBL/GenBank/DDBJ databases">
        <title>Novosphingobium sp. TW-4 isolated from soil.</title>
        <authorList>
            <person name="Dahal R.H."/>
            <person name="Chaudhary D.K."/>
        </authorList>
    </citation>
    <scope>NUCLEOTIDE SEQUENCE [LARGE SCALE GENOMIC DNA]</scope>
    <source>
        <strain evidence="3 4">TW-4</strain>
    </source>
</reference>
<evidence type="ECO:0000313" key="3">
    <source>
        <dbReference type="EMBL" id="NML95361.1"/>
    </source>
</evidence>
<feature type="transmembrane region" description="Helical" evidence="2">
    <location>
        <begin position="21"/>
        <end position="44"/>
    </location>
</feature>
<dbReference type="AlphaFoldDB" id="A0A7Y0GAK8"/>
<feature type="transmembrane region" description="Helical" evidence="2">
    <location>
        <begin position="75"/>
        <end position="96"/>
    </location>
</feature>
<dbReference type="Proteomes" id="UP000583556">
    <property type="component" value="Unassembled WGS sequence"/>
</dbReference>
<gene>
    <name evidence="3" type="ORF">HHL27_16925</name>
</gene>
<name>A0A7Y0GAK8_9SPHN</name>
<feature type="compositionally biased region" description="Basic and acidic residues" evidence="1">
    <location>
        <begin position="414"/>
        <end position="427"/>
    </location>
</feature>
<keyword evidence="2" id="KW-1133">Transmembrane helix</keyword>
<keyword evidence="2" id="KW-0812">Transmembrane</keyword>